<protein>
    <submittedName>
        <fullName evidence="6">DNA-binding transcriptional regulator DsdC</fullName>
    </submittedName>
</protein>
<dbReference type="InterPro" id="IPR000847">
    <property type="entry name" value="LysR_HTH_N"/>
</dbReference>
<dbReference type="SUPFAM" id="SSF53850">
    <property type="entry name" value="Periplasmic binding protein-like II"/>
    <property type="match status" value="1"/>
</dbReference>
<evidence type="ECO:0000313" key="6">
    <source>
        <dbReference type="EMBL" id="PSW17279.1"/>
    </source>
</evidence>
<evidence type="ECO:0000259" key="5">
    <source>
        <dbReference type="PROSITE" id="PS50931"/>
    </source>
</evidence>
<dbReference type="InterPro" id="IPR058163">
    <property type="entry name" value="LysR-type_TF_proteobact-type"/>
</dbReference>
<dbReference type="AlphaFoldDB" id="A0A2T3NNJ9"/>
<gene>
    <name evidence="6" type="ORF">C9I98_19965</name>
</gene>
<evidence type="ECO:0000256" key="1">
    <source>
        <dbReference type="ARBA" id="ARBA00009437"/>
    </source>
</evidence>
<proteinExistence type="inferred from homology"/>
<keyword evidence="3 6" id="KW-0238">DNA-binding</keyword>
<evidence type="ECO:0000256" key="4">
    <source>
        <dbReference type="ARBA" id="ARBA00023163"/>
    </source>
</evidence>
<dbReference type="PRINTS" id="PR00039">
    <property type="entry name" value="HTHLYSR"/>
</dbReference>
<comment type="caution">
    <text evidence="6">The sequence shown here is derived from an EMBL/GenBank/DDBJ whole genome shotgun (WGS) entry which is preliminary data.</text>
</comment>
<dbReference type="GO" id="GO:0006351">
    <property type="term" value="P:DNA-templated transcription"/>
    <property type="evidence" value="ECO:0007669"/>
    <property type="project" value="TreeGrafter"/>
</dbReference>
<evidence type="ECO:0000256" key="3">
    <source>
        <dbReference type="ARBA" id="ARBA00023125"/>
    </source>
</evidence>
<reference evidence="6 7" key="1">
    <citation type="submission" date="2018-01" db="EMBL/GenBank/DDBJ databases">
        <title>Whole genome sequencing of Histamine producing bacteria.</title>
        <authorList>
            <person name="Butler K."/>
        </authorList>
    </citation>
    <scope>NUCLEOTIDE SEQUENCE [LARGE SCALE GENOMIC DNA]</scope>
    <source>
        <strain evidence="6 7">DSM 100436</strain>
    </source>
</reference>
<dbReference type="Gene3D" id="3.40.190.10">
    <property type="entry name" value="Periplasmic binding protein-like II"/>
    <property type="match status" value="2"/>
</dbReference>
<keyword evidence="4" id="KW-0804">Transcription</keyword>
<dbReference type="FunFam" id="1.10.10.10:FF:000001">
    <property type="entry name" value="LysR family transcriptional regulator"/>
    <property type="match status" value="1"/>
</dbReference>
<dbReference type="InterPro" id="IPR005119">
    <property type="entry name" value="LysR_subst-bd"/>
</dbReference>
<sequence length="305" mass="34147">MRLPRLTGPVLSGLHCFLIAADQMSFTRAAELLCLTQSAVSHRIKNLEEALGVQLFIRQPRKLVLTEEGKRLKEVVAHNFGDIANEIRDLKTQELSGDLNVSVPPTFAQRWMLPRLKGFIDRYPALRFHLRTRNELVDFQTESYDCAIYFGDGKYTGLNTVKLMSESMLPVCSHEYAVAHGLYGNPTKLANCMLLHDAAPWARAGRTDEWQYWARQNGVPLPAAGCTFDRADLALQAAERGIGVAIGRESFIAEQLKTGRLVAPFTLPVASPLNYYLVCRREMASSPRVKAFIDWLEEIIADPAA</sequence>
<evidence type="ECO:0000256" key="2">
    <source>
        <dbReference type="ARBA" id="ARBA00023015"/>
    </source>
</evidence>
<organism evidence="6 7">
    <name type="scientific">Photobacterium sanctipauli</name>
    <dbReference type="NCBI Taxonomy" id="1342794"/>
    <lineage>
        <taxon>Bacteria</taxon>
        <taxon>Pseudomonadati</taxon>
        <taxon>Pseudomonadota</taxon>
        <taxon>Gammaproteobacteria</taxon>
        <taxon>Vibrionales</taxon>
        <taxon>Vibrionaceae</taxon>
        <taxon>Photobacterium</taxon>
    </lineage>
</organism>
<dbReference type="SUPFAM" id="SSF46785">
    <property type="entry name" value="Winged helix' DNA-binding domain"/>
    <property type="match status" value="1"/>
</dbReference>
<dbReference type="PANTHER" id="PTHR30537">
    <property type="entry name" value="HTH-TYPE TRANSCRIPTIONAL REGULATOR"/>
    <property type="match status" value="1"/>
</dbReference>
<dbReference type="Gene3D" id="1.10.10.10">
    <property type="entry name" value="Winged helix-like DNA-binding domain superfamily/Winged helix DNA-binding domain"/>
    <property type="match status" value="1"/>
</dbReference>
<dbReference type="GO" id="GO:0003700">
    <property type="term" value="F:DNA-binding transcription factor activity"/>
    <property type="evidence" value="ECO:0007669"/>
    <property type="project" value="InterPro"/>
</dbReference>
<comment type="similarity">
    <text evidence="1">Belongs to the LysR transcriptional regulatory family.</text>
</comment>
<dbReference type="Proteomes" id="UP000241771">
    <property type="component" value="Unassembled WGS sequence"/>
</dbReference>
<dbReference type="Pfam" id="PF03466">
    <property type="entry name" value="LysR_substrate"/>
    <property type="match status" value="1"/>
</dbReference>
<dbReference type="PROSITE" id="PS50931">
    <property type="entry name" value="HTH_LYSR"/>
    <property type="match status" value="1"/>
</dbReference>
<dbReference type="InterPro" id="IPR036390">
    <property type="entry name" value="WH_DNA-bd_sf"/>
</dbReference>
<dbReference type="GO" id="GO:0043565">
    <property type="term" value="F:sequence-specific DNA binding"/>
    <property type="evidence" value="ECO:0007669"/>
    <property type="project" value="TreeGrafter"/>
</dbReference>
<feature type="domain" description="HTH lysR-type" evidence="5">
    <location>
        <begin position="9"/>
        <end position="66"/>
    </location>
</feature>
<name>A0A2T3NNJ9_9GAMM</name>
<dbReference type="InterPro" id="IPR036388">
    <property type="entry name" value="WH-like_DNA-bd_sf"/>
</dbReference>
<dbReference type="CDD" id="cd08432">
    <property type="entry name" value="PBP2_GcdR_TrpI_HvrB_AmpR_like"/>
    <property type="match status" value="1"/>
</dbReference>
<dbReference type="PANTHER" id="PTHR30537:SF32">
    <property type="entry name" value="HTH-TYPE TRANSCRIPTIONAL REGULATOR DSDC"/>
    <property type="match status" value="1"/>
</dbReference>
<keyword evidence="2" id="KW-0805">Transcription regulation</keyword>
<keyword evidence="7" id="KW-1185">Reference proteome</keyword>
<evidence type="ECO:0000313" key="7">
    <source>
        <dbReference type="Proteomes" id="UP000241771"/>
    </source>
</evidence>
<dbReference type="NCBIfam" id="NF007491">
    <property type="entry name" value="PRK10086.1"/>
    <property type="match status" value="1"/>
</dbReference>
<accession>A0A2T3NNJ9</accession>
<dbReference type="RefSeq" id="WP_036818000.1">
    <property type="nucleotide sequence ID" value="NZ_JGVO01000117.1"/>
</dbReference>
<dbReference type="EMBL" id="PYMA01000015">
    <property type="protein sequence ID" value="PSW17279.1"/>
    <property type="molecule type" value="Genomic_DNA"/>
</dbReference>
<dbReference type="Pfam" id="PF00126">
    <property type="entry name" value="HTH_1"/>
    <property type="match status" value="1"/>
</dbReference>
<dbReference type="OrthoDB" id="5526340at2"/>